<feature type="non-terminal residue" evidence="1">
    <location>
        <position position="1"/>
    </location>
</feature>
<protein>
    <submittedName>
        <fullName evidence="1">Uncharacterized protein</fullName>
    </submittedName>
</protein>
<reference evidence="1" key="1">
    <citation type="submission" date="2015-04" db="EMBL/GenBank/DDBJ databases">
        <title>The genome sequence of the plant pathogenic Rhizarian Plasmodiophora brassicae reveals insights in its biotrophic life cycle and the origin of chitin synthesis.</title>
        <authorList>
            <person name="Schwelm A."/>
            <person name="Fogelqvist J."/>
            <person name="Knaust A."/>
            <person name="Julke S."/>
            <person name="Lilja T."/>
            <person name="Dhandapani V."/>
            <person name="Bonilla-Rosso G."/>
            <person name="Karlsson M."/>
            <person name="Shevchenko A."/>
            <person name="Choi S.R."/>
            <person name="Kim H.G."/>
            <person name="Park J.Y."/>
            <person name="Lim Y.P."/>
            <person name="Ludwig-Muller J."/>
            <person name="Dixelius C."/>
        </authorList>
    </citation>
    <scope>NUCLEOTIDE SEQUENCE</scope>
    <source>
        <tissue evidence="1">Potato root galls</tissue>
    </source>
</reference>
<proteinExistence type="predicted"/>
<dbReference type="InterPro" id="IPR002110">
    <property type="entry name" value="Ankyrin_rpt"/>
</dbReference>
<dbReference type="InterPro" id="IPR036770">
    <property type="entry name" value="Ankyrin_rpt-contain_sf"/>
</dbReference>
<dbReference type="AlphaFoldDB" id="A0A0H5QWD8"/>
<feature type="non-terminal residue" evidence="1">
    <location>
        <position position="106"/>
    </location>
</feature>
<dbReference type="Gene3D" id="1.25.40.20">
    <property type="entry name" value="Ankyrin repeat-containing domain"/>
    <property type="match status" value="1"/>
</dbReference>
<dbReference type="EMBL" id="HACM01005630">
    <property type="protein sequence ID" value="CRZ06072.1"/>
    <property type="molecule type" value="Transcribed_RNA"/>
</dbReference>
<accession>A0A0H5QWD8</accession>
<organism evidence="1">
    <name type="scientific">Spongospora subterranea</name>
    <dbReference type="NCBI Taxonomy" id="70186"/>
    <lineage>
        <taxon>Eukaryota</taxon>
        <taxon>Sar</taxon>
        <taxon>Rhizaria</taxon>
        <taxon>Endomyxa</taxon>
        <taxon>Phytomyxea</taxon>
        <taxon>Plasmodiophorida</taxon>
        <taxon>Plasmodiophoridae</taxon>
        <taxon>Spongospora</taxon>
    </lineage>
</organism>
<dbReference type="Pfam" id="PF00023">
    <property type="entry name" value="Ank"/>
    <property type="match status" value="1"/>
</dbReference>
<sequence length="106" mass="11539">DLGADPTISDIDGNTPLHLAIQEQLSDKIIIDMIKAAKTEAVDDLCHNEMNNPSGCSSGTMAHNGLDRSVIGEATSEILNLRNNKGHTALLQAVYHRRHEISRILL</sequence>
<name>A0A0H5QWD8_9EUKA</name>
<evidence type="ECO:0000313" key="1">
    <source>
        <dbReference type="EMBL" id="CRZ06072.1"/>
    </source>
</evidence>
<dbReference type="SUPFAM" id="SSF48403">
    <property type="entry name" value="Ankyrin repeat"/>
    <property type="match status" value="1"/>
</dbReference>